<dbReference type="Proteomes" id="UP000218209">
    <property type="component" value="Unassembled WGS sequence"/>
</dbReference>
<sequence length="167" mass="18515">MPNTNSSSECLWTVYGLTRPSRACSSLLNALFLRACHDSNVWEVTELDLQSSFLTRIATTRFNNNPSESTGHVLGQAVSYLPKTNQWLLVNCADSNTLNLAVSSVTWASLAVREVPCFFGAGLRDPGEACGNVYSNEQLNIAFIQGLWLHLQVDAQQYNLQFTEHTL</sequence>
<organism evidence="1 2">
    <name type="scientific">Porphyra umbilicalis</name>
    <name type="common">Purple laver</name>
    <name type="synonym">Red alga</name>
    <dbReference type="NCBI Taxonomy" id="2786"/>
    <lineage>
        <taxon>Eukaryota</taxon>
        <taxon>Rhodophyta</taxon>
        <taxon>Bangiophyceae</taxon>
        <taxon>Bangiales</taxon>
        <taxon>Bangiaceae</taxon>
        <taxon>Porphyra</taxon>
    </lineage>
</organism>
<name>A0A1X6NV36_PORUM</name>
<keyword evidence="2" id="KW-1185">Reference proteome</keyword>
<proteinExistence type="predicted"/>
<evidence type="ECO:0000313" key="2">
    <source>
        <dbReference type="Proteomes" id="UP000218209"/>
    </source>
</evidence>
<dbReference type="AlphaFoldDB" id="A0A1X6NV36"/>
<evidence type="ECO:0000313" key="1">
    <source>
        <dbReference type="EMBL" id="OSX72360.1"/>
    </source>
</evidence>
<reference evidence="1 2" key="1">
    <citation type="submission" date="2017-03" db="EMBL/GenBank/DDBJ databases">
        <title>WGS assembly of Porphyra umbilicalis.</title>
        <authorList>
            <person name="Brawley S.H."/>
            <person name="Blouin N.A."/>
            <person name="Ficko-Blean E."/>
            <person name="Wheeler G.L."/>
            <person name="Lohr M."/>
            <person name="Goodson H.V."/>
            <person name="Jenkins J.W."/>
            <person name="Blaby-Haas C.E."/>
            <person name="Helliwell K.E."/>
            <person name="Chan C."/>
            <person name="Marriage T."/>
            <person name="Bhattacharya D."/>
            <person name="Klein A.S."/>
            <person name="Badis Y."/>
            <person name="Brodie J."/>
            <person name="Cao Y."/>
            <person name="Collen J."/>
            <person name="Dittami S.M."/>
            <person name="Gachon C.M."/>
            <person name="Green B.R."/>
            <person name="Karpowicz S."/>
            <person name="Kim J.W."/>
            <person name="Kudahl U."/>
            <person name="Lin S."/>
            <person name="Michel G."/>
            <person name="Mittag M."/>
            <person name="Olson B.J."/>
            <person name="Pangilinan J."/>
            <person name="Peng Y."/>
            <person name="Qiu H."/>
            <person name="Shu S."/>
            <person name="Singer J.T."/>
            <person name="Smith A.G."/>
            <person name="Sprecher B.N."/>
            <person name="Wagner V."/>
            <person name="Wang W."/>
            <person name="Wang Z.-Y."/>
            <person name="Yan J."/>
            <person name="Yarish C."/>
            <person name="Zoeuner-Riek S."/>
            <person name="Zhuang Y."/>
            <person name="Zou Y."/>
            <person name="Lindquist E.A."/>
            <person name="Grimwood J."/>
            <person name="Barry K."/>
            <person name="Rokhsar D.S."/>
            <person name="Schmutz J."/>
            <person name="Stiller J.W."/>
            <person name="Grossman A.R."/>
            <person name="Prochnik S.E."/>
        </authorList>
    </citation>
    <scope>NUCLEOTIDE SEQUENCE [LARGE SCALE GENOMIC DNA]</scope>
    <source>
        <strain evidence="1">4086291</strain>
    </source>
</reference>
<accession>A0A1X6NV36</accession>
<gene>
    <name evidence="1" type="ORF">BU14_0443s0004</name>
</gene>
<protein>
    <submittedName>
        <fullName evidence="1">Uncharacterized protein</fullName>
    </submittedName>
</protein>
<dbReference type="EMBL" id="KV919066">
    <property type="protein sequence ID" value="OSX72360.1"/>
    <property type="molecule type" value="Genomic_DNA"/>
</dbReference>